<evidence type="ECO:0000313" key="1">
    <source>
        <dbReference type="EMBL" id="KAJ4369151.1"/>
    </source>
</evidence>
<gene>
    <name evidence="1" type="ORF">N0V83_006235</name>
</gene>
<keyword evidence="2" id="KW-1185">Reference proteome</keyword>
<comment type="caution">
    <text evidence="1">The sequence shown here is derived from an EMBL/GenBank/DDBJ whole genome shotgun (WGS) entry which is preliminary data.</text>
</comment>
<dbReference type="PANTHER" id="PTHR38797:SF4">
    <property type="entry name" value="NUCLEAR PORE COMPLEX PROTEIN NUP85"/>
    <property type="match status" value="1"/>
</dbReference>
<evidence type="ECO:0000313" key="2">
    <source>
        <dbReference type="Proteomes" id="UP001140560"/>
    </source>
</evidence>
<dbReference type="EMBL" id="JAPEUY010000010">
    <property type="protein sequence ID" value="KAJ4369151.1"/>
    <property type="molecule type" value="Genomic_DNA"/>
</dbReference>
<dbReference type="Proteomes" id="UP001140560">
    <property type="component" value="Unassembled WGS sequence"/>
</dbReference>
<reference evidence="1" key="1">
    <citation type="submission" date="2022-10" db="EMBL/GenBank/DDBJ databases">
        <title>Tapping the CABI collections for fungal endophytes: first genome assemblies for Collariella, Neodidymelliopsis, Ascochyta clinopodiicola, Didymella pomorum, Didymosphaeria variabile, Neocosmospora piperis and Neocucurbitaria cava.</title>
        <authorList>
            <person name="Hill R."/>
        </authorList>
    </citation>
    <scope>NUCLEOTIDE SEQUENCE</scope>
    <source>
        <strain evidence="1">IMI 356814</strain>
    </source>
</reference>
<protein>
    <submittedName>
        <fullName evidence="1">Uncharacterized protein</fullName>
    </submittedName>
</protein>
<dbReference type="InterPro" id="IPR022085">
    <property type="entry name" value="OpdG"/>
</dbReference>
<organism evidence="1 2">
    <name type="scientific">Neocucurbitaria cava</name>
    <dbReference type="NCBI Taxonomy" id="798079"/>
    <lineage>
        <taxon>Eukaryota</taxon>
        <taxon>Fungi</taxon>
        <taxon>Dikarya</taxon>
        <taxon>Ascomycota</taxon>
        <taxon>Pezizomycotina</taxon>
        <taxon>Dothideomycetes</taxon>
        <taxon>Pleosporomycetidae</taxon>
        <taxon>Pleosporales</taxon>
        <taxon>Pleosporineae</taxon>
        <taxon>Cucurbitariaceae</taxon>
        <taxon>Neocucurbitaria</taxon>
    </lineage>
</organism>
<accession>A0A9W9CLV6</accession>
<dbReference type="PANTHER" id="PTHR38797">
    <property type="entry name" value="NUCLEAR PORE COMPLEX PROTEIN NUP85-RELATED"/>
    <property type="match status" value="1"/>
</dbReference>
<dbReference type="AlphaFoldDB" id="A0A9W9CLV6"/>
<dbReference type="InterPro" id="IPR053204">
    <property type="entry name" value="Oxopyrrolidines_Biosynth-assoc"/>
</dbReference>
<sequence length="320" mass="37124">MNEMSRTEVRTHETRALFTTNTIMQQQNHKIKEVMINSQDPGATIDQLARIRGWFRPEDDSTFYPIIQDYVNERIDLAEASSKLFAPIDEKISNQRLDDVNFLDLWYSIIHSAKRISYLKLEMHDRVADLVTAFEDHNIVGNEKYNYLYKSLTDFPMACQESYNDAPAAYHGFVKIEVDAWTNANLFFARLTHKCLGDHSYFAIYAMRQALETPHENDEEGTIAQKYDAYVPAAVAWIFGFGSDLFHKEEDLTPTDPRFGNPGRGGKLWKGKAEFSPARWVFWQDRLAEVGNMDDVKEETRNIARDAVEHMERAQTFERV</sequence>
<proteinExistence type="predicted"/>
<dbReference type="Pfam" id="PF12311">
    <property type="entry name" value="DUF3632"/>
    <property type="match status" value="1"/>
</dbReference>
<name>A0A9W9CLV6_9PLEO</name>
<dbReference type="OrthoDB" id="3350591at2759"/>